<dbReference type="GO" id="GO:0045179">
    <property type="term" value="C:apical cortex"/>
    <property type="evidence" value="ECO:0007669"/>
    <property type="project" value="UniProtKB-ARBA"/>
</dbReference>
<feature type="disulfide bond" evidence="12">
    <location>
        <begin position="385"/>
        <end position="394"/>
    </location>
</feature>
<dbReference type="AlphaFoldDB" id="A0AAN7ZGC8"/>
<evidence type="ECO:0000256" key="2">
    <source>
        <dbReference type="ARBA" id="ARBA00022473"/>
    </source>
</evidence>
<evidence type="ECO:0000256" key="17">
    <source>
        <dbReference type="SAM" id="SignalP"/>
    </source>
</evidence>
<keyword evidence="4 14" id="KW-0812">Transmembrane</keyword>
<dbReference type="FunFam" id="2.10.25.10:FF:000321">
    <property type="entry name" value="Protein delta homolog 1"/>
    <property type="match status" value="1"/>
</dbReference>
<dbReference type="InterPro" id="IPR001774">
    <property type="entry name" value="DSL"/>
</dbReference>
<dbReference type="FunFam" id="2.10.25.10:FF:000066">
    <property type="entry name" value="FAT atypical cadherin 4"/>
    <property type="match status" value="1"/>
</dbReference>
<dbReference type="GO" id="GO:0005112">
    <property type="term" value="F:Notch binding"/>
    <property type="evidence" value="ECO:0007669"/>
    <property type="project" value="TreeGrafter"/>
</dbReference>
<evidence type="ECO:0000256" key="6">
    <source>
        <dbReference type="ARBA" id="ARBA00022737"/>
    </source>
</evidence>
<dbReference type="PRINTS" id="PR00010">
    <property type="entry name" value="EGFBLOOD"/>
</dbReference>
<dbReference type="PROSITE" id="PS01186">
    <property type="entry name" value="EGF_2"/>
    <property type="match status" value="8"/>
</dbReference>
<feature type="disulfide bond" evidence="12">
    <location>
        <begin position="537"/>
        <end position="546"/>
    </location>
</feature>
<keyword evidence="9 14" id="KW-0472">Membrane</keyword>
<comment type="caution">
    <text evidence="12">Lacks conserved residue(s) required for the propagation of feature annotation.</text>
</comment>
<dbReference type="GO" id="GO:0035214">
    <property type="term" value="P:eye-antennal disc development"/>
    <property type="evidence" value="ECO:0007669"/>
    <property type="project" value="UniProtKB-ARBA"/>
</dbReference>
<dbReference type="Gene3D" id="2.10.25.10">
    <property type="entry name" value="Laminin"/>
    <property type="match status" value="9"/>
</dbReference>
<gene>
    <name evidence="20" type="ORF">RI129_011993</name>
</gene>
<dbReference type="GO" id="GO:0036011">
    <property type="term" value="P:imaginal disc-derived leg segmentation"/>
    <property type="evidence" value="ECO:0007669"/>
    <property type="project" value="UniProtKB-ARBA"/>
</dbReference>
<dbReference type="GO" id="GO:0009986">
    <property type="term" value="C:cell surface"/>
    <property type="evidence" value="ECO:0007669"/>
    <property type="project" value="UniProtKB-ARBA"/>
</dbReference>
<dbReference type="Pfam" id="PF07657">
    <property type="entry name" value="MNNL"/>
    <property type="match status" value="1"/>
</dbReference>
<dbReference type="GO" id="GO:0005509">
    <property type="term" value="F:calcium ion binding"/>
    <property type="evidence" value="ECO:0007669"/>
    <property type="project" value="InterPro"/>
</dbReference>
<keyword evidence="6 14" id="KW-0677">Repeat</keyword>
<keyword evidence="11" id="KW-0325">Glycoprotein</keyword>
<dbReference type="GO" id="GO:0030855">
    <property type="term" value="P:epithelial cell differentiation"/>
    <property type="evidence" value="ECO:0007669"/>
    <property type="project" value="UniProtKB-ARBA"/>
</dbReference>
<dbReference type="InterPro" id="IPR000742">
    <property type="entry name" value="EGF"/>
</dbReference>
<dbReference type="PANTHER" id="PTHR12916">
    <property type="entry name" value="CYTOCHROME C OXIDASE POLYPEPTIDE VIC-2"/>
    <property type="match status" value="1"/>
</dbReference>
<evidence type="ECO:0000256" key="4">
    <source>
        <dbReference type="ARBA" id="ARBA00022692"/>
    </source>
</evidence>
<dbReference type="Pfam" id="PF21700">
    <property type="entry name" value="EGF_DL_JAG"/>
    <property type="match status" value="1"/>
</dbReference>
<dbReference type="InterPro" id="IPR011651">
    <property type="entry name" value="Notch_ligand_N"/>
</dbReference>
<dbReference type="SUPFAM" id="SSF57184">
    <property type="entry name" value="Growth factor receptor domain"/>
    <property type="match status" value="2"/>
</dbReference>
<evidence type="ECO:0000256" key="9">
    <source>
        <dbReference type="ARBA" id="ARBA00023136"/>
    </source>
</evidence>
<dbReference type="EMBL" id="JAVRBK010000009">
    <property type="protein sequence ID" value="KAK5639501.1"/>
    <property type="molecule type" value="Genomic_DNA"/>
</dbReference>
<feature type="disulfide bond" evidence="13">
    <location>
        <begin position="172"/>
        <end position="181"/>
    </location>
</feature>
<accession>A0AAN7ZGC8</accession>
<dbReference type="GO" id="GO:0048018">
    <property type="term" value="F:receptor ligand activity"/>
    <property type="evidence" value="ECO:0007669"/>
    <property type="project" value="UniProtKB-ARBA"/>
</dbReference>
<evidence type="ECO:0000259" key="19">
    <source>
        <dbReference type="PROSITE" id="PS51051"/>
    </source>
</evidence>
<dbReference type="GO" id="GO:0000902">
    <property type="term" value="P:cell morphogenesis"/>
    <property type="evidence" value="ECO:0007669"/>
    <property type="project" value="UniProtKB-ARBA"/>
</dbReference>
<evidence type="ECO:0000259" key="18">
    <source>
        <dbReference type="PROSITE" id="PS50026"/>
    </source>
</evidence>
<dbReference type="GO" id="GO:0046331">
    <property type="term" value="P:lateral inhibition"/>
    <property type="evidence" value="ECO:0007669"/>
    <property type="project" value="UniProtKB-ARBA"/>
</dbReference>
<proteinExistence type="predicted"/>
<dbReference type="GO" id="GO:0043208">
    <property type="term" value="F:glycosphingolipid binding"/>
    <property type="evidence" value="ECO:0007669"/>
    <property type="project" value="UniProtKB-ARBA"/>
</dbReference>
<dbReference type="Proteomes" id="UP001329430">
    <property type="component" value="Chromosome 9"/>
</dbReference>
<dbReference type="GO" id="GO:0005886">
    <property type="term" value="C:plasma membrane"/>
    <property type="evidence" value="ECO:0007669"/>
    <property type="project" value="UniProtKB-ARBA"/>
</dbReference>
<comment type="subcellular location">
    <subcellularLocation>
        <location evidence="1 14">Membrane</location>
        <topology evidence="1 14">Single-pass type I membrane protein</topology>
    </subcellularLocation>
</comment>
<dbReference type="FunFam" id="2.10.25.10:FF:000525">
    <property type="entry name" value="Fat-like cadherin-related tumor suppressor homolog"/>
    <property type="match status" value="1"/>
</dbReference>
<dbReference type="Pfam" id="PF01414">
    <property type="entry name" value="DSL"/>
    <property type="match status" value="1"/>
</dbReference>
<dbReference type="FunFam" id="2.10.25.10:FF:000122">
    <property type="entry name" value="Protein crumbs homolog 2"/>
    <property type="match status" value="2"/>
</dbReference>
<protein>
    <recommendedName>
        <fullName evidence="14">Delta-like protein</fullName>
    </recommendedName>
</protein>
<feature type="compositionally biased region" description="Polar residues" evidence="15">
    <location>
        <begin position="656"/>
        <end position="668"/>
    </location>
</feature>
<dbReference type="InterPro" id="IPR001881">
    <property type="entry name" value="EGF-like_Ca-bd_dom"/>
</dbReference>
<dbReference type="InterPro" id="IPR013032">
    <property type="entry name" value="EGF-like_CS"/>
</dbReference>
<evidence type="ECO:0000256" key="10">
    <source>
        <dbReference type="ARBA" id="ARBA00023157"/>
    </source>
</evidence>
<evidence type="ECO:0000256" key="16">
    <source>
        <dbReference type="SAM" id="Phobius"/>
    </source>
</evidence>
<feature type="disulfide bond" evidence="12">
    <location>
        <begin position="461"/>
        <end position="470"/>
    </location>
</feature>
<dbReference type="Pfam" id="PF00008">
    <property type="entry name" value="EGF"/>
    <property type="match status" value="7"/>
</dbReference>
<evidence type="ECO:0000313" key="20">
    <source>
        <dbReference type="EMBL" id="KAK5639501.1"/>
    </source>
</evidence>
<dbReference type="SMART" id="SM00179">
    <property type="entry name" value="EGF_CA"/>
    <property type="match status" value="8"/>
</dbReference>
<keyword evidence="7" id="KW-0106">Calcium</keyword>
<keyword evidence="3 12" id="KW-0245">EGF-like domain</keyword>
<dbReference type="InterPro" id="IPR009030">
    <property type="entry name" value="Growth_fac_rcpt_cys_sf"/>
</dbReference>
<dbReference type="GO" id="GO:0007219">
    <property type="term" value="P:Notch signaling pathway"/>
    <property type="evidence" value="ECO:0007669"/>
    <property type="project" value="InterPro"/>
</dbReference>
<dbReference type="SMART" id="SM00051">
    <property type="entry name" value="DSL"/>
    <property type="match status" value="1"/>
</dbReference>
<feature type="disulfide bond" evidence="12">
    <location>
        <begin position="238"/>
        <end position="247"/>
    </location>
</feature>
<evidence type="ECO:0000256" key="8">
    <source>
        <dbReference type="ARBA" id="ARBA00022989"/>
    </source>
</evidence>
<dbReference type="InterPro" id="IPR018097">
    <property type="entry name" value="EGF_Ca-bd_CS"/>
</dbReference>
<evidence type="ECO:0000256" key="15">
    <source>
        <dbReference type="SAM" id="MobiDB-lite"/>
    </source>
</evidence>
<dbReference type="SMART" id="SM00181">
    <property type="entry name" value="EGF"/>
    <property type="match status" value="11"/>
</dbReference>
<organism evidence="20 21">
    <name type="scientific">Pyrocoelia pectoralis</name>
    <dbReference type="NCBI Taxonomy" id="417401"/>
    <lineage>
        <taxon>Eukaryota</taxon>
        <taxon>Metazoa</taxon>
        <taxon>Ecdysozoa</taxon>
        <taxon>Arthropoda</taxon>
        <taxon>Hexapoda</taxon>
        <taxon>Insecta</taxon>
        <taxon>Pterygota</taxon>
        <taxon>Neoptera</taxon>
        <taxon>Endopterygota</taxon>
        <taxon>Coleoptera</taxon>
        <taxon>Polyphaga</taxon>
        <taxon>Elateriformia</taxon>
        <taxon>Elateroidea</taxon>
        <taxon>Lampyridae</taxon>
        <taxon>Lampyrinae</taxon>
        <taxon>Pyrocoelia</taxon>
    </lineage>
</organism>
<dbReference type="GO" id="GO:0042063">
    <property type="term" value="P:gliogenesis"/>
    <property type="evidence" value="ECO:0007669"/>
    <property type="project" value="UniProtKB-ARBA"/>
</dbReference>
<dbReference type="SUPFAM" id="SSF57196">
    <property type="entry name" value="EGF/Laminin"/>
    <property type="match status" value="2"/>
</dbReference>
<comment type="function">
    <text evidence="14">Putative Notch ligand involved in the mediation of Notch signaling.</text>
</comment>
<dbReference type="CDD" id="cd00054">
    <property type="entry name" value="EGF_CA"/>
    <property type="match status" value="8"/>
</dbReference>
<feature type="disulfide bond" evidence="13">
    <location>
        <begin position="205"/>
        <end position="214"/>
    </location>
</feature>
<feature type="disulfide bond" evidence="12">
    <location>
        <begin position="347"/>
        <end position="356"/>
    </location>
</feature>
<evidence type="ECO:0000256" key="1">
    <source>
        <dbReference type="ARBA" id="ARBA00004479"/>
    </source>
</evidence>
<dbReference type="GO" id="GO:0016330">
    <property type="term" value="P:second mitotic wave involved in compound eye morphogenesis"/>
    <property type="evidence" value="ECO:0007669"/>
    <property type="project" value="UniProtKB-ARBA"/>
</dbReference>
<dbReference type="PROSITE" id="PS51051">
    <property type="entry name" value="DSL"/>
    <property type="match status" value="1"/>
</dbReference>
<feature type="domain" description="EGF-like" evidence="18">
    <location>
        <begin position="473"/>
        <end position="509"/>
    </location>
</feature>
<evidence type="ECO:0000256" key="7">
    <source>
        <dbReference type="ARBA" id="ARBA00022837"/>
    </source>
</evidence>
<name>A0AAN7ZGC8_9COLE</name>
<evidence type="ECO:0000256" key="12">
    <source>
        <dbReference type="PROSITE-ProRule" id="PRU00076"/>
    </source>
</evidence>
<dbReference type="Gene3D" id="2.60.40.3510">
    <property type="match status" value="1"/>
</dbReference>
<dbReference type="PANTHER" id="PTHR12916:SF4">
    <property type="entry name" value="UNINFLATABLE, ISOFORM C"/>
    <property type="match status" value="1"/>
</dbReference>
<dbReference type="PROSITE" id="PS00010">
    <property type="entry name" value="ASX_HYDROXYL"/>
    <property type="match status" value="3"/>
</dbReference>
<feature type="transmembrane region" description="Helical" evidence="16">
    <location>
        <begin position="614"/>
        <end position="638"/>
    </location>
</feature>
<keyword evidence="2 14" id="KW-0217">Developmental protein</keyword>
<feature type="domain" description="EGF-like" evidence="18">
    <location>
        <begin position="555"/>
        <end position="591"/>
    </location>
</feature>
<evidence type="ECO:0000256" key="13">
    <source>
        <dbReference type="PROSITE-ProRule" id="PRU00377"/>
    </source>
</evidence>
<keyword evidence="5 14" id="KW-0732">Signal</keyword>
<feature type="region of interest" description="Disordered" evidence="15">
    <location>
        <begin position="649"/>
        <end position="669"/>
    </location>
</feature>
<feature type="domain" description="DSL" evidence="19">
    <location>
        <begin position="170"/>
        <end position="214"/>
    </location>
</feature>
<sequence length="818" mass="89772">MSWIFYTLVGLFLALHQAKSSGVFELRLKSFDNEAGKDDLGKCCSGKLGENSECTDSCHPRFRVCLKEYRVNVDPTSPCTFGDVTTSVLGPHFENDTTQDNFENSIRFSFPFTWPGTFSLIVEAWHGNLTSNSGVLISRLMRQRWLEVGEEWTEDLHNSKYSSLRFEYRVTCEQHYYGKGCENFCRPRDDNFGHYTCSAVGDRVCLSGWTGDYCTKARCLPGCDEQHGHCTVPNECKCQSGWEGPLCNECQRYPGCMHGTCVKPWDCICDEGWGGLFCNQDLNFCTNHKPCRNGGTCRNTGPGSYTCTCPPEFTGSECEIAINDCSTKPCLNGGTCSPNGTYHICLCPRGFNGPHCGTAIQSCNGQPCKNDGICIDTDGGYTCKCKPGFSGDNCEQPVNHCSPTPCLNNATCVHNAHGFRCACPSGFTGVRCETNIDDCQDNPCLNSGTCVDRVNEFYCQCVPGFVGSLCQTRVDYCTTKPCANGGTCIKLTNDYKCKCAPGFTGKDCSAELDLCQSQPCQHGGTCVNRVHDFECHCLGGFLGRTCEITLSTLESVDECLSHPCRHGGSCITRENGFECLCLVGYLGRTCEEITSSVSPSAQVSSKSNLTTEHVVVIATISTFVPFLVLIAVGVIVCLKQRRKREKARADEEARLQNEQNTAHSSFSKSGAAISTDAHMIKNSWGKCTNNVLSSNLPSPDDCIISSISVSDNECFAKPLHQVIDGRSVYTLQRTRSQKQLNTESGQRTSVLLSTKLHDHEYEPIKRLSVMSNSSAVCGVNDPSLLKRPIDKDPSGVYVIEEHFHRPDAINQGLIATEV</sequence>
<evidence type="ECO:0000313" key="21">
    <source>
        <dbReference type="Proteomes" id="UP001329430"/>
    </source>
</evidence>
<dbReference type="Pfam" id="PF12661">
    <property type="entry name" value="hEGF"/>
    <property type="match status" value="1"/>
</dbReference>
<comment type="caution">
    <text evidence="20">The sequence shown here is derived from an EMBL/GenBank/DDBJ whole genome shotgun (WGS) entry which is preliminary data.</text>
</comment>
<feature type="domain" description="EGF-like" evidence="18">
    <location>
        <begin position="359"/>
        <end position="395"/>
    </location>
</feature>
<keyword evidence="8 14" id="KW-1133">Transmembrane helix</keyword>
<dbReference type="GO" id="GO:0048100">
    <property type="term" value="P:wing disc anterior/posterior pattern formation"/>
    <property type="evidence" value="ECO:0007669"/>
    <property type="project" value="UniProtKB-ARBA"/>
</dbReference>
<evidence type="ECO:0000256" key="11">
    <source>
        <dbReference type="ARBA" id="ARBA00023180"/>
    </source>
</evidence>
<dbReference type="FunFam" id="2.10.25.10:FF:000064">
    <property type="entry name" value="Delta-like protein"/>
    <property type="match status" value="1"/>
</dbReference>
<feature type="domain" description="EGF-like" evidence="18">
    <location>
        <begin position="321"/>
        <end position="357"/>
    </location>
</feature>
<feature type="domain" description="EGF-like" evidence="18">
    <location>
        <begin position="511"/>
        <end position="547"/>
    </location>
</feature>
<keyword evidence="21" id="KW-1185">Reference proteome</keyword>
<dbReference type="FunFam" id="2.10.25.10:FF:000230">
    <property type="entry name" value="Delta-like protein"/>
    <property type="match status" value="1"/>
</dbReference>
<feature type="domain" description="EGF-like" evidence="18">
    <location>
        <begin position="397"/>
        <end position="433"/>
    </location>
</feature>
<feature type="disulfide bond" evidence="12">
    <location>
        <begin position="581"/>
        <end position="590"/>
    </location>
</feature>
<feature type="domain" description="EGF-like" evidence="18">
    <location>
        <begin position="281"/>
        <end position="319"/>
    </location>
</feature>
<dbReference type="GO" id="GO:0035239">
    <property type="term" value="P:tube morphogenesis"/>
    <property type="evidence" value="ECO:0007669"/>
    <property type="project" value="UniProtKB-ARBA"/>
</dbReference>
<evidence type="ECO:0000256" key="14">
    <source>
        <dbReference type="RuleBase" id="RU280815"/>
    </source>
</evidence>
<dbReference type="GO" id="GO:0003008">
    <property type="term" value="P:system process"/>
    <property type="evidence" value="ECO:0007669"/>
    <property type="project" value="UniProtKB-ARBA"/>
</dbReference>
<dbReference type="GO" id="GO:0030718">
    <property type="term" value="P:germ-line stem cell population maintenance"/>
    <property type="evidence" value="ECO:0007669"/>
    <property type="project" value="UniProtKB-ARBA"/>
</dbReference>
<dbReference type="Gene3D" id="2.10.25.140">
    <property type="match status" value="1"/>
</dbReference>
<keyword evidence="10 12" id="KW-1015">Disulfide bond</keyword>
<feature type="domain" description="EGF-like" evidence="18">
    <location>
        <begin position="435"/>
        <end position="471"/>
    </location>
</feature>
<evidence type="ECO:0000256" key="3">
    <source>
        <dbReference type="ARBA" id="ARBA00022536"/>
    </source>
</evidence>
<feature type="domain" description="EGF-like" evidence="18">
    <location>
        <begin position="215"/>
        <end position="248"/>
    </location>
</feature>
<feature type="disulfide bond" evidence="12">
    <location>
        <begin position="423"/>
        <end position="432"/>
    </location>
</feature>
<dbReference type="PROSITE" id="PS00022">
    <property type="entry name" value="EGF_1"/>
    <property type="match status" value="9"/>
</dbReference>
<dbReference type="GO" id="GO:0008587">
    <property type="term" value="P:imaginal disc-derived wing margin morphogenesis"/>
    <property type="evidence" value="ECO:0007669"/>
    <property type="project" value="UniProtKB-ARBA"/>
</dbReference>
<reference evidence="20 21" key="1">
    <citation type="journal article" date="2024" name="Insects">
        <title>An Improved Chromosome-Level Genome Assembly of the Firefly Pyrocoelia pectoralis.</title>
        <authorList>
            <person name="Fu X."/>
            <person name="Meyer-Rochow V.B."/>
            <person name="Ballantyne L."/>
            <person name="Zhu X."/>
        </authorList>
    </citation>
    <scope>NUCLEOTIDE SEQUENCE [LARGE SCALE GENOMIC DNA]</scope>
    <source>
        <strain evidence="20">XCY_ONT2</strain>
    </source>
</reference>
<dbReference type="FunFam" id="2.10.25.10:FF:000018">
    <property type="entry name" value="Delta-like 1"/>
    <property type="match status" value="1"/>
</dbReference>
<dbReference type="FunFam" id="2.10.25.140:FF:000001">
    <property type="entry name" value="Delta-like protein"/>
    <property type="match status" value="1"/>
</dbReference>
<feature type="signal peptide" evidence="17">
    <location>
        <begin position="1"/>
        <end position="20"/>
    </location>
</feature>
<dbReference type="PROSITE" id="PS50026">
    <property type="entry name" value="EGF_3"/>
    <property type="match status" value="9"/>
</dbReference>
<feature type="disulfide bond" evidence="12">
    <location>
        <begin position="309"/>
        <end position="318"/>
    </location>
</feature>
<evidence type="ECO:0000256" key="5">
    <source>
        <dbReference type="ARBA" id="ARBA00022729"/>
    </source>
</evidence>
<dbReference type="PROSITE" id="PS01187">
    <property type="entry name" value="EGF_CA"/>
    <property type="match status" value="1"/>
</dbReference>
<feature type="chain" id="PRO_5042842050" description="Delta-like protein" evidence="17">
    <location>
        <begin position="21"/>
        <end position="818"/>
    </location>
</feature>
<dbReference type="InterPro" id="IPR000152">
    <property type="entry name" value="EGF-type_Asp/Asn_hydroxyl_site"/>
</dbReference>
<dbReference type="GO" id="GO:0048666">
    <property type="term" value="P:neuron development"/>
    <property type="evidence" value="ECO:0007669"/>
    <property type="project" value="UniProtKB-ARBA"/>
</dbReference>
<feature type="disulfide bond" evidence="12">
    <location>
        <begin position="499"/>
        <end position="508"/>
    </location>
</feature>
<feature type="disulfide bond" evidence="13">
    <location>
        <begin position="185"/>
        <end position="197"/>
    </location>
</feature>